<dbReference type="PANTHER" id="PTHR35526:SF3">
    <property type="entry name" value="ANTI-SIGMA-F FACTOR RSBW"/>
    <property type="match status" value="1"/>
</dbReference>
<keyword evidence="3" id="KW-0067">ATP-binding</keyword>
<dbReference type="RefSeq" id="WP_215792650.1">
    <property type="nucleotide sequence ID" value="NZ_JAHKKG010000011.1"/>
</dbReference>
<evidence type="ECO:0000313" key="4">
    <source>
        <dbReference type="Proteomes" id="UP001519654"/>
    </source>
</evidence>
<dbReference type="Pfam" id="PF13581">
    <property type="entry name" value="HATPase_c_2"/>
    <property type="match status" value="1"/>
</dbReference>
<dbReference type="PANTHER" id="PTHR35526">
    <property type="entry name" value="ANTI-SIGMA-F FACTOR RSBW-RELATED"/>
    <property type="match status" value="1"/>
</dbReference>
<dbReference type="Gene3D" id="3.30.565.10">
    <property type="entry name" value="Histidine kinase-like ATPase, C-terminal domain"/>
    <property type="match status" value="1"/>
</dbReference>
<dbReference type="InterPro" id="IPR036890">
    <property type="entry name" value="HATPase_C_sf"/>
</dbReference>
<evidence type="ECO:0000259" key="2">
    <source>
        <dbReference type="Pfam" id="PF13581"/>
    </source>
</evidence>
<gene>
    <name evidence="3" type="ORF">KOI35_33245</name>
</gene>
<dbReference type="Proteomes" id="UP001519654">
    <property type="component" value="Unassembled WGS sequence"/>
</dbReference>
<keyword evidence="3" id="KW-0547">Nucleotide-binding</keyword>
<feature type="domain" description="Histidine kinase/HSP90-like ATPase" evidence="2">
    <location>
        <begin position="129"/>
        <end position="220"/>
    </location>
</feature>
<protein>
    <submittedName>
        <fullName evidence="3">ATP-binding protein</fullName>
    </submittedName>
</protein>
<keyword evidence="1" id="KW-0418">Kinase</keyword>
<dbReference type="CDD" id="cd16936">
    <property type="entry name" value="HATPase_RsbW-like"/>
    <property type="match status" value="1"/>
</dbReference>
<dbReference type="EMBL" id="JAHKKG010000011">
    <property type="protein sequence ID" value="MBU2668390.1"/>
    <property type="molecule type" value="Genomic_DNA"/>
</dbReference>
<evidence type="ECO:0000256" key="1">
    <source>
        <dbReference type="ARBA" id="ARBA00022527"/>
    </source>
</evidence>
<keyword evidence="1" id="KW-0808">Transferase</keyword>
<name>A0ABS5YY57_9ACTN</name>
<dbReference type="GO" id="GO:0005524">
    <property type="term" value="F:ATP binding"/>
    <property type="evidence" value="ECO:0007669"/>
    <property type="project" value="UniProtKB-KW"/>
</dbReference>
<keyword evidence="4" id="KW-1185">Reference proteome</keyword>
<proteinExistence type="predicted"/>
<comment type="caution">
    <text evidence="3">The sequence shown here is derived from an EMBL/GenBank/DDBJ whole genome shotgun (WGS) entry which is preliminary data.</text>
</comment>
<dbReference type="InterPro" id="IPR050267">
    <property type="entry name" value="Anti-sigma-factor_SerPK"/>
</dbReference>
<reference evidence="3 4" key="1">
    <citation type="submission" date="2021-06" db="EMBL/GenBank/DDBJ databases">
        <title>Actinoplanes lichenicola sp. nov., and Actinoplanes ovalisporus sp. nov., isolated from lichen in Thailand.</title>
        <authorList>
            <person name="Saeng-In P."/>
            <person name="Kanchanasin P."/>
            <person name="Yuki M."/>
            <person name="Kudo T."/>
            <person name="Ohkuma M."/>
            <person name="Phongsopitanun W."/>
            <person name="Tanasupawat S."/>
        </authorList>
    </citation>
    <scope>NUCLEOTIDE SEQUENCE [LARGE SCALE GENOMIC DNA]</scope>
    <source>
        <strain evidence="3 4">NBRC 110975</strain>
    </source>
</reference>
<evidence type="ECO:0000313" key="3">
    <source>
        <dbReference type="EMBL" id="MBU2668390.1"/>
    </source>
</evidence>
<organism evidence="3 4">
    <name type="scientific">Paractinoplanes bogorensis</name>
    <dbReference type="NCBI Taxonomy" id="1610840"/>
    <lineage>
        <taxon>Bacteria</taxon>
        <taxon>Bacillati</taxon>
        <taxon>Actinomycetota</taxon>
        <taxon>Actinomycetes</taxon>
        <taxon>Micromonosporales</taxon>
        <taxon>Micromonosporaceae</taxon>
        <taxon>Paractinoplanes</taxon>
    </lineage>
</organism>
<accession>A0ABS5YY57</accession>
<sequence length="245" mass="26249">MTADIETAVTVVTVRGMWSRPLRGDAFIAVKKALGEHPTALIVDLCEVIDPQATSASTWLTVSRVGSSMEPAVGVAACLPRGAALAERLRRLGARYFLPIYDDLAHARSVVAVGGPRPDRMRIDLQPHPDSPALARNLVTEACGAWGMPADVLYPARLVMSELAANAMEHAATPFSAMVVRRGDGLHLVVSDCEPRLPQLVDQSAGEFLYVRGQGLRTVQAASSAWGSLPTRDGKMVWATVRPGF</sequence>
<dbReference type="InterPro" id="IPR003594">
    <property type="entry name" value="HATPase_dom"/>
</dbReference>
<keyword evidence="1" id="KW-0723">Serine/threonine-protein kinase</keyword>